<evidence type="ECO:0000259" key="10">
    <source>
        <dbReference type="SMART" id="SM00382"/>
    </source>
</evidence>
<dbReference type="AlphaFoldDB" id="A0A8A0RRB6"/>
<dbReference type="Proteomes" id="UP000662904">
    <property type="component" value="Chromosome"/>
</dbReference>
<evidence type="ECO:0000256" key="1">
    <source>
        <dbReference type="ARBA" id="ARBA00009441"/>
    </source>
</evidence>
<organism evidence="11 12">
    <name type="scientific">Koleobacter methoxysyntrophicus</name>
    <dbReference type="NCBI Taxonomy" id="2751313"/>
    <lineage>
        <taxon>Bacteria</taxon>
        <taxon>Bacillati</taxon>
        <taxon>Bacillota</taxon>
        <taxon>Clostridia</taxon>
        <taxon>Koleobacterales</taxon>
        <taxon>Koleobacteraceae</taxon>
        <taxon>Koleobacter</taxon>
    </lineage>
</organism>
<keyword evidence="6 8" id="KW-0234">DNA repair</keyword>
<keyword evidence="3" id="KW-0547">Nucleotide-binding</keyword>
<dbReference type="NCBIfam" id="NF008121">
    <property type="entry name" value="PRK10869.1"/>
    <property type="match status" value="1"/>
</dbReference>
<dbReference type="PANTHER" id="PTHR11059">
    <property type="entry name" value="DNA REPAIR PROTEIN RECN"/>
    <property type="match status" value="1"/>
</dbReference>
<dbReference type="PANTHER" id="PTHR11059:SF0">
    <property type="entry name" value="DNA REPAIR PROTEIN RECN"/>
    <property type="match status" value="1"/>
</dbReference>
<evidence type="ECO:0000256" key="3">
    <source>
        <dbReference type="ARBA" id="ARBA00022741"/>
    </source>
</evidence>
<dbReference type="Pfam" id="PF13476">
    <property type="entry name" value="AAA_23"/>
    <property type="match status" value="1"/>
</dbReference>
<evidence type="ECO:0000256" key="2">
    <source>
        <dbReference type="ARBA" id="ARBA00021315"/>
    </source>
</evidence>
<keyword evidence="12" id="KW-1185">Reference proteome</keyword>
<dbReference type="SMART" id="SM00382">
    <property type="entry name" value="AAA"/>
    <property type="match status" value="1"/>
</dbReference>
<proteinExistence type="inferred from homology"/>
<evidence type="ECO:0000256" key="5">
    <source>
        <dbReference type="ARBA" id="ARBA00022840"/>
    </source>
</evidence>
<dbReference type="NCBIfam" id="TIGR00634">
    <property type="entry name" value="recN"/>
    <property type="match status" value="1"/>
</dbReference>
<dbReference type="RefSeq" id="WP_206707382.1">
    <property type="nucleotide sequence ID" value="NZ_CP059066.1"/>
</dbReference>
<dbReference type="InterPro" id="IPR038729">
    <property type="entry name" value="Rad50/SbcC_AAA"/>
</dbReference>
<dbReference type="EMBL" id="CP059066">
    <property type="protein sequence ID" value="QSQ10059.1"/>
    <property type="molecule type" value="Genomic_DNA"/>
</dbReference>
<dbReference type="InterPro" id="IPR004604">
    <property type="entry name" value="DNA_recomb/repair_RecN"/>
</dbReference>
<evidence type="ECO:0000256" key="6">
    <source>
        <dbReference type="ARBA" id="ARBA00023204"/>
    </source>
</evidence>
<accession>A0A8A0RRB6</accession>
<dbReference type="InterPro" id="IPR003593">
    <property type="entry name" value="AAA+_ATPase"/>
</dbReference>
<evidence type="ECO:0000256" key="9">
    <source>
        <dbReference type="SAM" id="Coils"/>
    </source>
</evidence>
<feature type="coiled-coil region" evidence="9">
    <location>
        <begin position="331"/>
        <end position="401"/>
    </location>
</feature>
<dbReference type="Gene3D" id="3.40.50.300">
    <property type="entry name" value="P-loop containing nucleotide triphosphate hydrolases"/>
    <property type="match status" value="2"/>
</dbReference>
<dbReference type="GO" id="GO:0009432">
    <property type="term" value="P:SOS response"/>
    <property type="evidence" value="ECO:0007669"/>
    <property type="project" value="TreeGrafter"/>
</dbReference>
<dbReference type="KEGG" id="kme:H0A61_02451"/>
<dbReference type="FunFam" id="3.40.50.300:FF:000356">
    <property type="entry name" value="DNA repair protein RecN"/>
    <property type="match status" value="1"/>
</dbReference>
<name>A0A8A0RRB6_9FIRM</name>
<dbReference type="CDD" id="cd03241">
    <property type="entry name" value="ABC_RecN"/>
    <property type="match status" value="2"/>
</dbReference>
<keyword evidence="5" id="KW-0067">ATP-binding</keyword>
<keyword evidence="9" id="KW-0175">Coiled coil</keyword>
<comment type="similarity">
    <text evidence="1 8">Belongs to the RecN family.</text>
</comment>
<dbReference type="PIRSF" id="PIRSF003128">
    <property type="entry name" value="RecN"/>
    <property type="match status" value="1"/>
</dbReference>
<reference evidence="11" key="1">
    <citation type="submission" date="2020-07" db="EMBL/GenBank/DDBJ databases">
        <title>Koleobacter methoxysyntrophicus gen. nov., sp. nov., a novel anaerobic bacterium isolated from deep subsurface oil field and proposal of Koleobacterales ord. nov. in the phylum Firmicutes.</title>
        <authorList>
            <person name="Sakamoto S."/>
            <person name="Tamaki H."/>
        </authorList>
    </citation>
    <scope>NUCLEOTIDE SEQUENCE</scope>
    <source>
        <strain evidence="11">NRmbB1</strain>
    </source>
</reference>
<comment type="function">
    <text evidence="8">May be involved in recombinational repair of damaged DNA.</text>
</comment>
<feature type="domain" description="AAA+ ATPase" evidence="10">
    <location>
        <begin position="21"/>
        <end position="527"/>
    </location>
</feature>
<dbReference type="GO" id="GO:0016887">
    <property type="term" value="F:ATP hydrolysis activity"/>
    <property type="evidence" value="ECO:0007669"/>
    <property type="project" value="InterPro"/>
</dbReference>
<keyword evidence="4 8" id="KW-0227">DNA damage</keyword>
<dbReference type="SUPFAM" id="SSF52540">
    <property type="entry name" value="P-loop containing nucleoside triphosphate hydrolases"/>
    <property type="match status" value="2"/>
</dbReference>
<protein>
    <recommendedName>
        <fullName evidence="2 8">DNA repair protein RecN</fullName>
    </recommendedName>
    <alternativeName>
        <fullName evidence="7 8">Recombination protein N</fullName>
    </alternativeName>
</protein>
<sequence>MLLELSLKNFTIIDSLKVEFTNGLNIITGETGAGKSIIIDAIGLLLGDRATTEYIKTGKEKAEIQGIFDIGNNKYLKDLLEQYGLDDDDNVLILCREVSSVGKNICRVNNKPVTLGVMKEIGQYLVDIHGQHEHQSLLNWERHIDLLDLFGGSEILSLRYEFSNIYKKYKELYGKLVELKEKEKDREQRLDFLIFQVSEIERANIKINEEDELRQEKQILSNSEKLFKGSATAYQILYQGDSENPAVYDKLSKTIEELEDICKIDNRLQNSLDTLKEVFYKIEDISINLRDYRDSIEFNPERLDEIEERINLINQLKRKYGGSIKDILNYYQQAKTEINELSNIKENSEKLASELRSIEQDLATLSIKLSNKRKKAAKILEENIAKELAELKMEKSKFKVEFNVKIDNKNGININNESLTISNKGMDIVEFLITTNPGEPLKPLSKIVSGGEMSRIMLALKTILARIDNIPTLIFDEIDTGIGGSAAQAVAEKLSYISREHQVICVTHLPQIASMADNHFYIEKRIFDDVTKTQIKKLGEKQRIKELARMLGGSNFTDITLNHAKEMIETAKEIKQKKFI</sequence>
<dbReference type="GO" id="GO:0043590">
    <property type="term" value="C:bacterial nucleoid"/>
    <property type="evidence" value="ECO:0007669"/>
    <property type="project" value="TreeGrafter"/>
</dbReference>
<evidence type="ECO:0000256" key="4">
    <source>
        <dbReference type="ARBA" id="ARBA00022763"/>
    </source>
</evidence>
<evidence type="ECO:0000313" key="11">
    <source>
        <dbReference type="EMBL" id="QSQ10059.1"/>
    </source>
</evidence>
<evidence type="ECO:0000256" key="7">
    <source>
        <dbReference type="ARBA" id="ARBA00033408"/>
    </source>
</evidence>
<dbReference type="GO" id="GO:0006302">
    <property type="term" value="P:double-strand break repair"/>
    <property type="evidence" value="ECO:0007669"/>
    <property type="project" value="InterPro"/>
</dbReference>
<dbReference type="InterPro" id="IPR027417">
    <property type="entry name" value="P-loop_NTPase"/>
</dbReference>
<dbReference type="GO" id="GO:0006310">
    <property type="term" value="P:DNA recombination"/>
    <property type="evidence" value="ECO:0007669"/>
    <property type="project" value="InterPro"/>
</dbReference>
<evidence type="ECO:0000256" key="8">
    <source>
        <dbReference type="PIRNR" id="PIRNR003128"/>
    </source>
</evidence>
<evidence type="ECO:0000313" key="12">
    <source>
        <dbReference type="Proteomes" id="UP000662904"/>
    </source>
</evidence>
<dbReference type="FunFam" id="3.40.50.300:FF:000319">
    <property type="entry name" value="DNA repair protein RecN"/>
    <property type="match status" value="1"/>
</dbReference>
<gene>
    <name evidence="11" type="primary">recN</name>
    <name evidence="11" type="ORF">H0A61_02451</name>
</gene>
<dbReference type="GO" id="GO:0005524">
    <property type="term" value="F:ATP binding"/>
    <property type="evidence" value="ECO:0007669"/>
    <property type="project" value="UniProtKB-KW"/>
</dbReference>